<dbReference type="SUPFAM" id="SSF56176">
    <property type="entry name" value="FAD-binding/transporter-associated domain-like"/>
    <property type="match status" value="1"/>
</dbReference>
<proteinExistence type="inferred from homology"/>
<comment type="similarity">
    <text evidence="3">Belongs to the xanthine dehydrogenase family.</text>
</comment>
<feature type="binding site" evidence="19">
    <location>
        <position position="400"/>
    </location>
    <ligand>
        <name>FAD</name>
        <dbReference type="ChEBI" id="CHEBI:57692"/>
    </ligand>
</feature>
<dbReference type="CDD" id="cd00207">
    <property type="entry name" value="fer2"/>
    <property type="match status" value="1"/>
</dbReference>
<dbReference type="SMART" id="SM01008">
    <property type="entry name" value="Ald_Xan_dh_C"/>
    <property type="match status" value="1"/>
</dbReference>
<evidence type="ECO:0000313" key="23">
    <source>
        <dbReference type="EMBL" id="KAJ3639856.1"/>
    </source>
</evidence>
<dbReference type="InterPro" id="IPR036856">
    <property type="entry name" value="Ald_Oxase/Xan_DH_a/b_sf"/>
</dbReference>
<feature type="active site" description="Proton acceptor" evidence="18">
    <location>
        <position position="1224"/>
    </location>
</feature>
<comment type="cofactor">
    <cofactor evidence="20">
        <name>[2Fe-2S] cluster</name>
        <dbReference type="ChEBI" id="CHEBI:190135"/>
    </cofactor>
    <text evidence="20">Binds 2 [2Fe-2S] clusters.</text>
</comment>
<dbReference type="Pfam" id="PF00111">
    <property type="entry name" value="Fer2"/>
    <property type="match status" value="1"/>
</dbReference>
<evidence type="ECO:0000259" key="21">
    <source>
        <dbReference type="PROSITE" id="PS51085"/>
    </source>
</evidence>
<dbReference type="InterPro" id="IPR008274">
    <property type="entry name" value="AldOxase/xan_DH_MoCoBD1"/>
</dbReference>
<feature type="binding site" evidence="20">
    <location>
        <position position="133"/>
    </location>
    <ligand>
        <name>[2Fe-2S] cluster</name>
        <dbReference type="ChEBI" id="CHEBI:190135"/>
        <label>2</label>
    </ligand>
</feature>
<accession>A0AA38HLU1</accession>
<dbReference type="Pfam" id="PF01799">
    <property type="entry name" value="Fer2_2"/>
    <property type="match status" value="1"/>
</dbReference>
<protein>
    <recommendedName>
        <fullName evidence="17">Indole-3-acetaldehyde oxidase</fullName>
    </recommendedName>
</protein>
<evidence type="ECO:0000256" key="15">
    <source>
        <dbReference type="ARBA" id="ARBA00034078"/>
    </source>
</evidence>
<dbReference type="Pfam" id="PF02738">
    <property type="entry name" value="MoCoBD_1"/>
    <property type="match status" value="1"/>
</dbReference>
<dbReference type="Gene3D" id="3.30.465.10">
    <property type="match status" value="1"/>
</dbReference>
<dbReference type="PANTHER" id="PTHR11908">
    <property type="entry name" value="XANTHINE DEHYDROGENASE"/>
    <property type="match status" value="1"/>
</dbReference>
<dbReference type="Gene3D" id="1.10.150.120">
    <property type="entry name" value="[2Fe-2S]-binding domain"/>
    <property type="match status" value="1"/>
</dbReference>
<keyword evidence="11 20" id="KW-0408">Iron</keyword>
<dbReference type="GO" id="GO:0051537">
    <property type="term" value="F:2 iron, 2 sulfur cluster binding"/>
    <property type="evidence" value="ECO:0007669"/>
    <property type="project" value="UniProtKB-KW"/>
</dbReference>
<evidence type="ECO:0000256" key="5">
    <source>
        <dbReference type="ARBA" id="ARBA00022505"/>
    </source>
</evidence>
<evidence type="ECO:0000313" key="24">
    <source>
        <dbReference type="Proteomes" id="UP001168821"/>
    </source>
</evidence>
<feature type="binding site" evidence="20">
    <location>
        <position position="167"/>
    </location>
    <ligand>
        <name>[2Fe-2S] cluster</name>
        <dbReference type="ChEBI" id="CHEBI:190135"/>
        <label>2</label>
    </ligand>
</feature>
<evidence type="ECO:0000259" key="22">
    <source>
        <dbReference type="PROSITE" id="PS51387"/>
    </source>
</evidence>
<evidence type="ECO:0000256" key="1">
    <source>
        <dbReference type="ARBA" id="ARBA00001974"/>
    </source>
</evidence>
<dbReference type="InterPro" id="IPR036010">
    <property type="entry name" value="2Fe-2S_ferredoxin-like_sf"/>
</dbReference>
<dbReference type="GO" id="GO:0050302">
    <property type="term" value="F:indole-3-acetaldehyde oxidase activity"/>
    <property type="evidence" value="ECO:0007669"/>
    <property type="project" value="UniProtKB-EC"/>
</dbReference>
<dbReference type="FunFam" id="3.30.390.50:FF:000003">
    <property type="entry name" value="Aldehyde oxidase1"/>
    <property type="match status" value="1"/>
</dbReference>
<gene>
    <name evidence="23" type="ORF">Zmor_003190</name>
</gene>
<evidence type="ECO:0000256" key="4">
    <source>
        <dbReference type="ARBA" id="ARBA00011738"/>
    </source>
</evidence>
<reference evidence="23" key="1">
    <citation type="journal article" date="2023" name="G3 (Bethesda)">
        <title>Whole genome assemblies of Zophobas morio and Tenebrio molitor.</title>
        <authorList>
            <person name="Kaur S."/>
            <person name="Stinson S.A."/>
            <person name="diCenzo G.C."/>
        </authorList>
    </citation>
    <scope>NUCLEOTIDE SEQUENCE</scope>
    <source>
        <strain evidence="23">QUZm001</strain>
    </source>
</reference>
<evidence type="ECO:0000256" key="17">
    <source>
        <dbReference type="ARBA" id="ARBA00072265"/>
    </source>
</evidence>
<feature type="binding site" evidence="20">
    <location>
        <position position="787"/>
    </location>
    <ligand>
        <name>Mo-molybdopterin</name>
        <dbReference type="ChEBI" id="CHEBI:71302"/>
    </ligand>
    <ligandPart>
        <name>Mo</name>
        <dbReference type="ChEBI" id="CHEBI:28685"/>
    </ligandPart>
</feature>
<evidence type="ECO:0000256" key="9">
    <source>
        <dbReference type="ARBA" id="ARBA00022827"/>
    </source>
</evidence>
<keyword evidence="9 19" id="KW-0274">FAD</keyword>
<dbReference type="InterPro" id="IPR016166">
    <property type="entry name" value="FAD-bd_PCMH"/>
</dbReference>
<dbReference type="InterPro" id="IPR036683">
    <property type="entry name" value="CO_DH_flav_C_dom_sf"/>
</dbReference>
<keyword evidence="10" id="KW-0560">Oxidoreductase</keyword>
<dbReference type="AlphaFoldDB" id="A0AA38HLU1"/>
<evidence type="ECO:0000256" key="6">
    <source>
        <dbReference type="ARBA" id="ARBA00022630"/>
    </source>
</evidence>
<evidence type="ECO:0000256" key="7">
    <source>
        <dbReference type="ARBA" id="ARBA00022714"/>
    </source>
</evidence>
<comment type="cofactor">
    <cofactor evidence="20">
        <name>Mo-molybdopterin</name>
        <dbReference type="ChEBI" id="CHEBI:71302"/>
    </cofactor>
    <text evidence="20">Binds 1 Mo-molybdopterin (Mo-MPT) cofactor per subunit.</text>
</comment>
<dbReference type="InterPro" id="IPR016208">
    <property type="entry name" value="Ald_Oxase/xanthine_DH-like"/>
</dbReference>
<dbReference type="InterPro" id="IPR036884">
    <property type="entry name" value="2Fe-2S-bd_dom_sf"/>
</dbReference>
<keyword evidence="13" id="KW-0520">NAD</keyword>
<dbReference type="GO" id="GO:0071949">
    <property type="term" value="F:FAD binding"/>
    <property type="evidence" value="ECO:0007669"/>
    <property type="project" value="InterPro"/>
</dbReference>
<dbReference type="Gene3D" id="3.30.390.50">
    <property type="entry name" value="CO dehydrogenase flavoprotein, C-terminal domain"/>
    <property type="match status" value="1"/>
</dbReference>
<keyword evidence="8 20" id="KW-0479">Metal-binding</keyword>
<evidence type="ECO:0000256" key="16">
    <source>
        <dbReference type="ARBA" id="ARBA00052415"/>
    </source>
</evidence>
<evidence type="ECO:0000256" key="12">
    <source>
        <dbReference type="ARBA" id="ARBA00023014"/>
    </source>
</evidence>
<dbReference type="InterPro" id="IPR016167">
    <property type="entry name" value="FAD-bd_PCMH_sub1"/>
</dbReference>
<dbReference type="SUPFAM" id="SSF54292">
    <property type="entry name" value="2Fe-2S ferredoxin-like"/>
    <property type="match status" value="1"/>
</dbReference>
<dbReference type="SUPFAM" id="SSF47741">
    <property type="entry name" value="CO dehydrogenase ISP C-domain like"/>
    <property type="match status" value="1"/>
</dbReference>
<comment type="cofactor">
    <cofactor evidence="15">
        <name>[2Fe-2S] cluster</name>
        <dbReference type="ChEBI" id="CHEBI:190135"/>
    </cofactor>
</comment>
<feature type="domain" description="2Fe-2S ferredoxin-type" evidence="21">
    <location>
        <begin position="22"/>
        <end position="111"/>
    </location>
</feature>
<dbReference type="SMART" id="SM01092">
    <property type="entry name" value="CO_deh_flav_C"/>
    <property type="match status" value="1"/>
</dbReference>
<evidence type="ECO:0000256" key="11">
    <source>
        <dbReference type="ARBA" id="ARBA00023004"/>
    </source>
</evidence>
<evidence type="ECO:0000256" key="20">
    <source>
        <dbReference type="PIRSR" id="PIRSR000127-3"/>
    </source>
</evidence>
<dbReference type="InterPro" id="IPR001041">
    <property type="entry name" value="2Fe-2S_ferredoxin-type"/>
</dbReference>
<dbReference type="InterPro" id="IPR000674">
    <property type="entry name" value="Ald_Oxase/Xan_DH_a/b"/>
</dbReference>
<dbReference type="Pfam" id="PF01315">
    <property type="entry name" value="Ald_Xan_dh_C"/>
    <property type="match status" value="1"/>
</dbReference>
<dbReference type="InterPro" id="IPR002346">
    <property type="entry name" value="Mopterin_DH_FAD-bd"/>
</dbReference>
<keyword evidence="7 20" id="KW-0001">2Fe-2S</keyword>
<feature type="binding site" evidence="20">
    <location>
        <position position="71"/>
    </location>
    <ligand>
        <name>[2Fe-2S] cluster</name>
        <dbReference type="ChEBI" id="CHEBI:190135"/>
        <label>1</label>
    </ligand>
</feature>
<dbReference type="PROSITE" id="PS51085">
    <property type="entry name" value="2FE2S_FER_2"/>
    <property type="match status" value="1"/>
</dbReference>
<dbReference type="Gene3D" id="3.30.365.10">
    <property type="entry name" value="Aldehyde oxidase/xanthine dehydrogenase, molybdopterin binding domain"/>
    <property type="match status" value="4"/>
</dbReference>
<dbReference type="FunFam" id="3.10.20.30:FF:000012">
    <property type="entry name" value="Xanthine dehydrogenase/oxidase"/>
    <property type="match status" value="1"/>
</dbReference>
<dbReference type="GO" id="GO:0005506">
    <property type="term" value="F:iron ion binding"/>
    <property type="evidence" value="ECO:0007669"/>
    <property type="project" value="InterPro"/>
</dbReference>
<organism evidence="23 24">
    <name type="scientific">Zophobas morio</name>
    <dbReference type="NCBI Taxonomy" id="2755281"/>
    <lineage>
        <taxon>Eukaryota</taxon>
        <taxon>Metazoa</taxon>
        <taxon>Ecdysozoa</taxon>
        <taxon>Arthropoda</taxon>
        <taxon>Hexapoda</taxon>
        <taxon>Insecta</taxon>
        <taxon>Pterygota</taxon>
        <taxon>Neoptera</taxon>
        <taxon>Endopterygota</taxon>
        <taxon>Coleoptera</taxon>
        <taxon>Polyphaga</taxon>
        <taxon>Cucujiformia</taxon>
        <taxon>Tenebrionidae</taxon>
        <taxon>Zophobas</taxon>
    </lineage>
</organism>
<evidence type="ECO:0000256" key="14">
    <source>
        <dbReference type="ARBA" id="ARBA00023140"/>
    </source>
</evidence>
<comment type="subcellular location">
    <subcellularLocation>
        <location evidence="2">Peroxisome</location>
    </subcellularLocation>
</comment>
<dbReference type="GO" id="GO:0005777">
    <property type="term" value="C:peroxisome"/>
    <property type="evidence" value="ECO:0007669"/>
    <property type="project" value="UniProtKB-SubCell"/>
</dbReference>
<evidence type="ECO:0000256" key="19">
    <source>
        <dbReference type="PIRSR" id="PIRSR000127-2"/>
    </source>
</evidence>
<feature type="binding site" evidence="20">
    <location>
        <position position="93"/>
    </location>
    <ligand>
        <name>[2Fe-2S] cluster</name>
        <dbReference type="ChEBI" id="CHEBI:190135"/>
        <label>1</label>
    </ligand>
</feature>
<dbReference type="InterPro" id="IPR006058">
    <property type="entry name" value="2Fe2S_fd_BS"/>
</dbReference>
<dbReference type="PIRSF" id="PIRSF000127">
    <property type="entry name" value="Xanthine_DH"/>
    <property type="match status" value="1"/>
</dbReference>
<dbReference type="InterPro" id="IPR012675">
    <property type="entry name" value="Beta-grasp_dom_sf"/>
</dbReference>
<keyword evidence="14" id="KW-0576">Peroxisome</keyword>
<dbReference type="SUPFAM" id="SSF54665">
    <property type="entry name" value="CO dehydrogenase molybdoprotein N-domain-like"/>
    <property type="match status" value="1"/>
</dbReference>
<feature type="binding site" evidence="20">
    <location>
        <position position="756"/>
    </location>
    <ligand>
        <name>Mo-molybdopterin</name>
        <dbReference type="ChEBI" id="CHEBI:71302"/>
    </ligand>
    <ligandPart>
        <name>Mo</name>
        <dbReference type="ChEBI" id="CHEBI:28685"/>
    </ligandPart>
</feature>
<comment type="cofactor">
    <cofactor evidence="1 19">
        <name>FAD</name>
        <dbReference type="ChEBI" id="CHEBI:57692"/>
    </cofactor>
</comment>
<dbReference type="InterPro" id="IPR037165">
    <property type="entry name" value="AldOxase/xan_DH_Mopterin-bd_sf"/>
</dbReference>
<dbReference type="FunFam" id="3.30.365.10:FF:000008">
    <property type="entry name" value="Aldehyde oxidase1"/>
    <property type="match status" value="1"/>
</dbReference>
<dbReference type="InterPro" id="IPR016169">
    <property type="entry name" value="FAD-bd_PCMH_sub2"/>
</dbReference>
<dbReference type="Pfam" id="PF03450">
    <property type="entry name" value="CO_deh_flav_C"/>
    <property type="match status" value="1"/>
</dbReference>
<keyword evidence="6" id="KW-0285">Flavoprotein</keyword>
<dbReference type="PROSITE" id="PS51387">
    <property type="entry name" value="FAD_PCMH"/>
    <property type="match status" value="1"/>
</dbReference>
<dbReference type="Pfam" id="PF20256">
    <property type="entry name" value="MoCoBD_2"/>
    <property type="match status" value="1"/>
</dbReference>
<dbReference type="FunFam" id="3.30.365.10:FF:000001">
    <property type="entry name" value="Xanthine dehydrogenase oxidase"/>
    <property type="match status" value="1"/>
</dbReference>
<comment type="caution">
    <text evidence="23">The sequence shown here is derived from an EMBL/GenBank/DDBJ whole genome shotgun (WGS) entry which is preliminary data.</text>
</comment>
<dbReference type="InterPro" id="IPR046867">
    <property type="entry name" value="AldOxase/xan_DH_MoCoBD2"/>
</dbReference>
<dbReference type="PANTHER" id="PTHR11908:SF132">
    <property type="entry name" value="ALDEHYDE OXIDASE 1-RELATED"/>
    <property type="match status" value="1"/>
</dbReference>
<evidence type="ECO:0000256" key="8">
    <source>
        <dbReference type="ARBA" id="ARBA00022723"/>
    </source>
</evidence>
<dbReference type="FunFam" id="3.30.465.10:FF:000013">
    <property type="entry name" value="Aldehyde oxidase"/>
    <property type="match status" value="1"/>
</dbReference>
<feature type="domain" description="FAD-binding PCMH-type" evidence="22">
    <location>
        <begin position="227"/>
        <end position="410"/>
    </location>
</feature>
<dbReference type="EMBL" id="JALNTZ010000010">
    <property type="protein sequence ID" value="KAJ3639856.1"/>
    <property type="molecule type" value="Genomic_DNA"/>
</dbReference>
<dbReference type="PROSITE" id="PS00197">
    <property type="entry name" value="2FE2S_FER_1"/>
    <property type="match status" value="1"/>
</dbReference>
<dbReference type="Pfam" id="PF00941">
    <property type="entry name" value="FAD_binding_5"/>
    <property type="match status" value="1"/>
</dbReference>
<dbReference type="Gene3D" id="3.10.20.30">
    <property type="match status" value="1"/>
</dbReference>
<feature type="binding site" evidence="20">
    <location>
        <position position="63"/>
    </location>
    <ligand>
        <name>[2Fe-2S] cluster</name>
        <dbReference type="ChEBI" id="CHEBI:190135"/>
        <label>1</label>
    </ligand>
</feature>
<keyword evidence="24" id="KW-1185">Reference proteome</keyword>
<feature type="binding site" evidence="19">
    <location>
        <position position="418"/>
    </location>
    <ligand>
        <name>FAD</name>
        <dbReference type="ChEBI" id="CHEBI:57692"/>
    </ligand>
</feature>
<feature type="binding site" evidence="20">
    <location>
        <position position="899"/>
    </location>
    <ligand>
        <name>Mo-molybdopterin</name>
        <dbReference type="ChEBI" id="CHEBI:71302"/>
    </ligand>
    <ligandPart>
        <name>Mo</name>
        <dbReference type="ChEBI" id="CHEBI:28685"/>
    </ligandPart>
</feature>
<keyword evidence="12 20" id="KW-0411">Iron-sulfur</keyword>
<dbReference type="InterPro" id="IPR005107">
    <property type="entry name" value="CO_DH_flav_C"/>
</dbReference>
<comment type="catalytic activity">
    <reaction evidence="16">
        <text>indole-3-acetaldehyde + O2 + H2O = (indol-3-yl)acetate + H2O2 + H(+)</text>
        <dbReference type="Rhea" id="RHEA:16277"/>
        <dbReference type="ChEBI" id="CHEBI:15377"/>
        <dbReference type="ChEBI" id="CHEBI:15378"/>
        <dbReference type="ChEBI" id="CHEBI:15379"/>
        <dbReference type="ChEBI" id="CHEBI:16240"/>
        <dbReference type="ChEBI" id="CHEBI:18086"/>
        <dbReference type="ChEBI" id="CHEBI:30854"/>
        <dbReference type="EC" id="1.2.3.7"/>
    </reaction>
</comment>
<evidence type="ECO:0000256" key="3">
    <source>
        <dbReference type="ARBA" id="ARBA00006849"/>
    </source>
</evidence>
<dbReference type="InterPro" id="IPR036318">
    <property type="entry name" value="FAD-bd_PCMH-like_sf"/>
</dbReference>
<dbReference type="SUPFAM" id="SSF55447">
    <property type="entry name" value="CO dehydrogenase flavoprotein C-terminal domain-like"/>
    <property type="match status" value="1"/>
</dbReference>
<dbReference type="Gene3D" id="3.90.1170.50">
    <property type="entry name" value="Aldehyde oxidase/xanthine dehydrogenase, a/b hammerhead"/>
    <property type="match status" value="1"/>
</dbReference>
<evidence type="ECO:0000256" key="2">
    <source>
        <dbReference type="ARBA" id="ARBA00004275"/>
    </source>
</evidence>
<evidence type="ECO:0000256" key="13">
    <source>
        <dbReference type="ARBA" id="ARBA00023027"/>
    </source>
</evidence>
<feature type="binding site" evidence="20">
    <location>
        <position position="136"/>
    </location>
    <ligand>
        <name>[2Fe-2S] cluster</name>
        <dbReference type="ChEBI" id="CHEBI:190135"/>
        <label>2</label>
    </ligand>
</feature>
<sequence length="1279" mass="142114">MGTTQSSLNEENLQSTKIKNLNEIRFHVQDQEHVVKTEDIDPNTSLNFYLRNHLHLTGTKVMCREGGCGSCVVVLQNKDPVTQKKIFLAVNSCLVPILSCNGWKIYTVEGIGDPLVGYHPVQKVLANFNGTQCGFCSPGMVMNMYALYESGKLTMQDVENSFGGNICRCTGYRPILTAFKSLCKDANPELLGQYPDIEDLVVCQREKCEWECVEQSDKSDKVPTYTLFEDTSKWIKVHTLKDLLKTMQSYTKLTYRLVAGNTAQGVYQAYANPVDLYIDVTSIPELTLYEFKGDSLVLGANITLSNTIEVFQNIAKTYPNFSYLNQMADHIDLIANVPVRNRATLAGNLMIKHDHNEFPSDVFLLLETVGALLTVVSVDGTQTIQRPSDFIKNEMKLKILLKVILPEYSNLVKLVSYKIMPRAQNVHAIVNAGFLFQFHPSYVLDKATIVYGNINPAFIHASSTETILQGANLFDNHTLQTVYANLSHELEADVRPPDPSPLCRQQLAISLFYKAVLFLAPDHLLSPRHLSGGPVLQRPISKGTQDYESNKSLYPLTKPIPKLEALAQTSGQAEYIEDMPDLHNQLHGALVLAHAPPNSKIIRIDTKKALEMEGIVAFFSKADIPGDNNFTPLGLSYINAKEEIFCSGRVMYYEQPIGILVGYREDVVQYAINLIELIYDESNVEPMLSTRQILKSGRTDRVIHVRTVQPKRKGNDVQHVLKGTFDIYQQYHFHMELQCCNVIPTEDGLNVYPSSQWMDLTQVAIANMLKIPNNKINVTIRRCGGAFGAKITRNGLVACAAALASWKLRKPVKLSLPLKTNMAAIGKRFPLSTDYEVGVNNSGIIQYLNCRHYTDVGAQRNEDISNEVVNFFSASYVPDTFTIDVNKTITDTPTNTFARAPGTLEGLAAIESIIEHIAISLNVDPIELRLRNLRTDTPLAKYVNELRTWANVDTRKQEITDFNKENRWKKKGIAAVPMAYELAIGGPYAAMVSIFHGDGSVQISHGGVEIGQGINTKVTQVCAYKLGIPMEKVSVVPSSSFVAANSTQTGSSITSEAVCYGTIQACDQLLARIKPVRDRLGNPTWEQLIQKCFEEFIDLTARGQYSPNEPNVQTYQVYGVCAAEVLLDVLTGQYLVTRVDLIEDTGESMSPEIDIGQVEGAFVMGMGYYTTEQIVYNYEGKLLTNNTWTYHPPGARDIPINFNVKFPKNNPNPVGVLKSKATGEPAVCLAVAVPLAIRHAVASARADAGTSDLWYPIDGPTTVENVFLNCLNDHTHYTL</sequence>
<dbReference type="InterPro" id="IPR002888">
    <property type="entry name" value="2Fe-2S-bd"/>
</dbReference>
<comment type="subunit">
    <text evidence="4">Homodimer.</text>
</comment>
<dbReference type="Gene3D" id="3.30.43.10">
    <property type="entry name" value="Uridine Diphospho-n-acetylenolpyruvylglucosamine Reductase, domain 2"/>
    <property type="match status" value="1"/>
</dbReference>
<evidence type="ECO:0000256" key="18">
    <source>
        <dbReference type="PIRSR" id="PIRSR000127-1"/>
    </source>
</evidence>
<dbReference type="SUPFAM" id="SSF56003">
    <property type="entry name" value="Molybdenum cofactor-binding domain"/>
    <property type="match status" value="1"/>
</dbReference>
<dbReference type="Proteomes" id="UP001168821">
    <property type="component" value="Unassembled WGS sequence"/>
</dbReference>
<feature type="binding site" evidence="20">
    <location>
        <position position="68"/>
    </location>
    <ligand>
        <name>[2Fe-2S] cluster</name>
        <dbReference type="ChEBI" id="CHEBI:190135"/>
        <label>1</label>
    </ligand>
</feature>
<feature type="binding site" evidence="20">
    <location>
        <position position="169"/>
    </location>
    <ligand>
        <name>[2Fe-2S] cluster</name>
        <dbReference type="ChEBI" id="CHEBI:190135"/>
        <label>2</label>
    </ligand>
</feature>
<evidence type="ECO:0000256" key="10">
    <source>
        <dbReference type="ARBA" id="ARBA00023002"/>
    </source>
</evidence>
<name>A0AA38HLU1_9CUCU</name>
<keyword evidence="5 20" id="KW-0500">Molybdenum</keyword>